<sequence length="185" mass="19711">MLRLAPRAGAAQRFESLAEELLAEPSRTPEILALAAVRVFGPRAKDWADRTRSVYPSATREAVARLAVQRFTRAAGLRGAVGALAGPYSPVALGAGILVTHAEMVLHLAAAFEVDPEDPRRAEDLLRLASPGQGAIVAWLVLKAADRALPGVSLISTMLGARSATETLAVRATRLYREKRPKITG</sequence>
<gene>
    <name evidence="1" type="ORF">SAMN04489716_6882</name>
</gene>
<protein>
    <recommendedName>
        <fullName evidence="3">EcsC protein family protein</fullName>
    </recommendedName>
</protein>
<keyword evidence="2" id="KW-1185">Reference proteome</keyword>
<evidence type="ECO:0008006" key="3">
    <source>
        <dbReference type="Google" id="ProtNLM"/>
    </source>
</evidence>
<dbReference type="EMBL" id="LT629758">
    <property type="protein sequence ID" value="SDT74119.1"/>
    <property type="molecule type" value="Genomic_DNA"/>
</dbReference>
<evidence type="ECO:0000313" key="2">
    <source>
        <dbReference type="Proteomes" id="UP000198688"/>
    </source>
</evidence>
<reference evidence="1 2" key="1">
    <citation type="submission" date="2016-10" db="EMBL/GenBank/DDBJ databases">
        <authorList>
            <person name="de Groot N.N."/>
        </authorList>
    </citation>
    <scope>NUCLEOTIDE SEQUENCE [LARGE SCALE GENOMIC DNA]</scope>
    <source>
        <strain evidence="1 2">DSM 43941</strain>
    </source>
</reference>
<name>A0A1H2CUX5_9ACTN</name>
<accession>A0A1H2CUX5</accession>
<proteinExistence type="predicted"/>
<dbReference type="AlphaFoldDB" id="A0A1H2CUX5"/>
<organism evidence="1 2">
    <name type="scientific">Actinoplanes derwentensis</name>
    <dbReference type="NCBI Taxonomy" id="113562"/>
    <lineage>
        <taxon>Bacteria</taxon>
        <taxon>Bacillati</taxon>
        <taxon>Actinomycetota</taxon>
        <taxon>Actinomycetes</taxon>
        <taxon>Micromonosporales</taxon>
        <taxon>Micromonosporaceae</taxon>
        <taxon>Actinoplanes</taxon>
    </lineage>
</organism>
<evidence type="ECO:0000313" key="1">
    <source>
        <dbReference type="EMBL" id="SDT74119.1"/>
    </source>
</evidence>
<dbReference type="Proteomes" id="UP000198688">
    <property type="component" value="Chromosome I"/>
</dbReference>